<dbReference type="Pfam" id="PF00241">
    <property type="entry name" value="Cofilin_ADF"/>
    <property type="match status" value="1"/>
</dbReference>
<dbReference type="CDD" id="cd00013">
    <property type="entry name" value="ADF_gelsolin"/>
    <property type="match status" value="1"/>
</dbReference>
<evidence type="ECO:0000313" key="2">
    <source>
        <dbReference type="EMBL" id="WUR04193.1"/>
    </source>
</evidence>
<dbReference type="PROSITE" id="PS51263">
    <property type="entry name" value="ADF_H"/>
    <property type="match status" value="1"/>
</dbReference>
<dbReference type="SMART" id="SM00102">
    <property type="entry name" value="ADF"/>
    <property type="match status" value="1"/>
</dbReference>
<dbReference type="InterPro" id="IPR002108">
    <property type="entry name" value="ADF-H"/>
</dbReference>
<accession>A0AAX4JED5</accession>
<dbReference type="SUPFAM" id="SSF55753">
    <property type="entry name" value="Actin depolymerizing proteins"/>
    <property type="match status" value="1"/>
</dbReference>
<reference evidence="2" key="1">
    <citation type="journal article" date="2024" name="BMC Genomics">
        <title>Functional annotation of a divergent genome using sequence and structure-based similarity.</title>
        <authorList>
            <person name="Svedberg D."/>
            <person name="Winiger R.R."/>
            <person name="Berg A."/>
            <person name="Sharma H."/>
            <person name="Tellgren-Roth C."/>
            <person name="Debrunner-Vossbrinck B.A."/>
            <person name="Vossbrinck C.R."/>
            <person name="Barandun J."/>
        </authorList>
    </citation>
    <scope>NUCLEOTIDE SEQUENCE</scope>
    <source>
        <strain evidence="2">Illinois isolate</strain>
    </source>
</reference>
<organism evidence="2 3">
    <name type="scientific">Vairimorpha necatrix</name>
    <dbReference type="NCBI Taxonomy" id="6039"/>
    <lineage>
        <taxon>Eukaryota</taxon>
        <taxon>Fungi</taxon>
        <taxon>Fungi incertae sedis</taxon>
        <taxon>Microsporidia</taxon>
        <taxon>Nosematidae</taxon>
        <taxon>Vairimorpha</taxon>
    </lineage>
</organism>
<dbReference type="AlphaFoldDB" id="A0AAX4JED5"/>
<dbReference type="GO" id="GO:0003779">
    <property type="term" value="F:actin binding"/>
    <property type="evidence" value="ECO:0007669"/>
    <property type="project" value="InterPro"/>
</dbReference>
<dbReference type="GeneID" id="90542015"/>
<dbReference type="InterPro" id="IPR029006">
    <property type="entry name" value="ADF-H/Gelsolin-like_dom_sf"/>
</dbReference>
<dbReference type="KEGG" id="vnx:VNE69_07259"/>
<gene>
    <name evidence="2" type="ORF">VNE69_07259</name>
</gene>
<proteinExistence type="predicted"/>
<protein>
    <submittedName>
        <fullName evidence="2">ADF actin-binding protein</fullName>
    </submittedName>
</protein>
<name>A0AAX4JED5_9MICR</name>
<dbReference type="Gene3D" id="3.40.20.10">
    <property type="entry name" value="Severin"/>
    <property type="match status" value="1"/>
</dbReference>
<dbReference type="RefSeq" id="XP_065330338.1">
    <property type="nucleotide sequence ID" value="XM_065474266.1"/>
</dbReference>
<dbReference type="EMBL" id="CP142732">
    <property type="protein sequence ID" value="WUR04193.1"/>
    <property type="molecule type" value="Genomic_DNA"/>
</dbReference>
<sequence length="151" mass="17848">MNVPGFTDVEREVESLRKRSNMYTVFNIPNLDPVTYKVIKNGGLDYKGELTINYQENILKEIFEECMEIVKANSPCYIIYDFVFYDKDLWKNTFCLISYIPDSLKIKEKVAYSTNALTLIKDMRIPLHISCTKKEELTFNEVKERCSKFRR</sequence>
<keyword evidence="3" id="KW-1185">Reference proteome</keyword>
<feature type="domain" description="ADF-H" evidence="1">
    <location>
        <begin position="1"/>
        <end position="147"/>
    </location>
</feature>
<dbReference type="Proteomes" id="UP001334084">
    <property type="component" value="Chromosome 7"/>
</dbReference>
<evidence type="ECO:0000313" key="3">
    <source>
        <dbReference type="Proteomes" id="UP001334084"/>
    </source>
</evidence>
<evidence type="ECO:0000259" key="1">
    <source>
        <dbReference type="PROSITE" id="PS51263"/>
    </source>
</evidence>